<comment type="similarity">
    <text evidence="1">Belongs to the type-I restriction system S methylase family.</text>
</comment>
<evidence type="ECO:0000256" key="3">
    <source>
        <dbReference type="ARBA" id="ARBA00023125"/>
    </source>
</evidence>
<sequence>MRFCNVGDILIAMYGATIGKLGIAAIKLTTNQACCACTPIFIYNKFLFYFLMASKQSFIEQGEGGAQPNISRIKLVNYLFPLPPLKEQQRIVEKIEELIPHIEHYGKAQAELNTLNKNIKEQLKKSVLQYAIEGKLVPQDEAEGTAEELLLQIQKEKLKLYEENKLKKKDLEHSTIFKGEDNKYYEKIGKNVTHIDEEIPFEIPNGWVWARMGQIADLYTGNSINEQEKKAQYMNTEGVPYIGTKDIGFDGKVLYQNGVAIPKKHLSLFKKAYSNSILMCIEGGSAGRKITLIDKTVCFGNKLCCITSYYEKIRYLFYYLQSPMFFEIFNQNKNGIIGGVSVNNLKNLIVPLPPLAEQLRIVESIDAIFRCIKN</sequence>
<keyword evidence="6" id="KW-0255">Endonuclease</keyword>
<evidence type="ECO:0000256" key="1">
    <source>
        <dbReference type="ARBA" id="ARBA00010923"/>
    </source>
</evidence>
<proteinExistence type="inferred from homology"/>
<reference evidence="7" key="1">
    <citation type="submission" date="2017-06" db="EMBL/GenBank/DDBJ databases">
        <title>Capnocytophaga spp. assemblies.</title>
        <authorList>
            <person name="Gulvik C.A."/>
        </authorList>
    </citation>
    <scope>NUCLEOTIDE SEQUENCE [LARGE SCALE GENOMIC DNA]</scope>
    <source>
        <strain evidence="7">H6253</strain>
    </source>
</reference>
<keyword evidence="4" id="KW-0175">Coiled coil</keyword>
<gene>
    <name evidence="6" type="ORF">CGC53_07825</name>
</gene>
<dbReference type="GO" id="GO:0003677">
    <property type="term" value="F:DNA binding"/>
    <property type="evidence" value="ECO:0007669"/>
    <property type="project" value="UniProtKB-KW"/>
</dbReference>
<keyword evidence="2" id="KW-0680">Restriction system</keyword>
<dbReference type="GO" id="GO:0009307">
    <property type="term" value="P:DNA restriction-modification system"/>
    <property type="evidence" value="ECO:0007669"/>
    <property type="project" value="UniProtKB-KW"/>
</dbReference>
<evidence type="ECO:0000313" key="7">
    <source>
        <dbReference type="Proteomes" id="UP000217276"/>
    </source>
</evidence>
<protein>
    <submittedName>
        <fullName evidence="6">Restriction endonuclease subunit S</fullName>
    </submittedName>
</protein>
<evidence type="ECO:0000259" key="5">
    <source>
        <dbReference type="Pfam" id="PF01420"/>
    </source>
</evidence>
<dbReference type="Gene3D" id="3.90.220.20">
    <property type="entry name" value="DNA methylase specificity domains"/>
    <property type="match status" value="2"/>
</dbReference>
<dbReference type="PANTHER" id="PTHR43140:SF1">
    <property type="entry name" value="TYPE I RESTRICTION ENZYME ECOKI SPECIFICITY SUBUNIT"/>
    <property type="match status" value="1"/>
</dbReference>
<keyword evidence="3" id="KW-0238">DNA-binding</keyword>
<keyword evidence="7" id="KW-1185">Reference proteome</keyword>
<dbReference type="REBASE" id="218426">
    <property type="entry name" value="S1.CleH6253ORF7835P"/>
</dbReference>
<feature type="domain" description="Type I restriction modification DNA specificity" evidence="5">
    <location>
        <begin position="7"/>
        <end position="104"/>
    </location>
</feature>
<keyword evidence="6" id="KW-0378">Hydrolase</keyword>
<dbReference type="Proteomes" id="UP000217276">
    <property type="component" value="Chromosome"/>
</dbReference>
<dbReference type="SUPFAM" id="SSF116734">
    <property type="entry name" value="DNA methylase specificity domain"/>
    <property type="match status" value="2"/>
</dbReference>
<dbReference type="InterPro" id="IPR000055">
    <property type="entry name" value="Restrct_endonuc_typeI_TRD"/>
</dbReference>
<dbReference type="Pfam" id="PF01420">
    <property type="entry name" value="Methylase_S"/>
    <property type="match status" value="2"/>
</dbReference>
<accession>A0A250FAV9</accession>
<dbReference type="GO" id="GO:0004519">
    <property type="term" value="F:endonuclease activity"/>
    <property type="evidence" value="ECO:0007669"/>
    <property type="project" value="UniProtKB-KW"/>
</dbReference>
<feature type="domain" description="Type I restriction modification DNA specificity" evidence="5">
    <location>
        <begin position="204"/>
        <end position="372"/>
    </location>
</feature>
<dbReference type="EMBL" id="CP022384">
    <property type="protein sequence ID" value="ATA82254.1"/>
    <property type="molecule type" value="Genomic_DNA"/>
</dbReference>
<dbReference type="AlphaFoldDB" id="A0A250FAV9"/>
<name>A0A250FAV9_9FLAO</name>
<dbReference type="KEGG" id="clk:CGC53_07825"/>
<evidence type="ECO:0000313" key="6">
    <source>
        <dbReference type="EMBL" id="ATA82254.1"/>
    </source>
</evidence>
<dbReference type="InterPro" id="IPR051212">
    <property type="entry name" value="Type-I_RE_S_subunit"/>
</dbReference>
<feature type="coiled-coil region" evidence="4">
    <location>
        <begin position="105"/>
        <end position="159"/>
    </location>
</feature>
<evidence type="ECO:0000256" key="2">
    <source>
        <dbReference type="ARBA" id="ARBA00022747"/>
    </source>
</evidence>
<dbReference type="PANTHER" id="PTHR43140">
    <property type="entry name" value="TYPE-1 RESTRICTION ENZYME ECOKI SPECIFICITY PROTEIN"/>
    <property type="match status" value="1"/>
</dbReference>
<evidence type="ECO:0000256" key="4">
    <source>
        <dbReference type="SAM" id="Coils"/>
    </source>
</evidence>
<keyword evidence="6" id="KW-0540">Nuclease</keyword>
<organism evidence="6 7">
    <name type="scientific">Capnocytophaga leadbetteri</name>
    <dbReference type="NCBI Taxonomy" id="327575"/>
    <lineage>
        <taxon>Bacteria</taxon>
        <taxon>Pseudomonadati</taxon>
        <taxon>Bacteroidota</taxon>
        <taxon>Flavobacteriia</taxon>
        <taxon>Flavobacteriales</taxon>
        <taxon>Flavobacteriaceae</taxon>
        <taxon>Capnocytophaga</taxon>
    </lineage>
</organism>
<dbReference type="InterPro" id="IPR044946">
    <property type="entry name" value="Restrct_endonuc_typeI_TRD_sf"/>
</dbReference>